<dbReference type="EMBL" id="OZ034826">
    <property type="protein sequence ID" value="CAL1682374.1"/>
    <property type="molecule type" value="Genomic_DNA"/>
</dbReference>
<organism evidence="1 2">
    <name type="scientific">Lasius platythorax</name>
    <dbReference type="NCBI Taxonomy" id="488582"/>
    <lineage>
        <taxon>Eukaryota</taxon>
        <taxon>Metazoa</taxon>
        <taxon>Ecdysozoa</taxon>
        <taxon>Arthropoda</taxon>
        <taxon>Hexapoda</taxon>
        <taxon>Insecta</taxon>
        <taxon>Pterygota</taxon>
        <taxon>Neoptera</taxon>
        <taxon>Endopterygota</taxon>
        <taxon>Hymenoptera</taxon>
        <taxon>Apocrita</taxon>
        <taxon>Aculeata</taxon>
        <taxon>Formicoidea</taxon>
        <taxon>Formicidae</taxon>
        <taxon>Formicinae</taxon>
        <taxon>Lasius</taxon>
        <taxon>Lasius</taxon>
    </lineage>
</organism>
<proteinExistence type="predicted"/>
<evidence type="ECO:0000313" key="1">
    <source>
        <dbReference type="EMBL" id="CAL1682374.1"/>
    </source>
</evidence>
<reference evidence="1" key="1">
    <citation type="submission" date="2024-04" db="EMBL/GenBank/DDBJ databases">
        <authorList>
            <consortium name="Molecular Ecology Group"/>
        </authorList>
    </citation>
    <scope>NUCLEOTIDE SEQUENCE</scope>
</reference>
<name>A0AAV2NPZ1_9HYME</name>
<protein>
    <recommendedName>
        <fullName evidence="3">N-acetyltransferase domain-containing protein</fullName>
    </recommendedName>
</protein>
<accession>A0AAV2NPZ1</accession>
<sequence length="270" mass="30431">MFGPNVIRNAQKISEEVEADLEKAMEKLPRIKPPGQPPKIWKSIEKVNKEGKTIKFTIQEIPEDRHEDAVQHMCAYFLADEPICQCLNAKDDPAFVQDMSTIWRLLLVEGISIAAFTDNPNGGKPIIAGMNVLGVDFRDHKNSISKYQFKSQNCKNTFVIDVVFDETKIVYEHYGIDKYLYDIGLSVDPAYRGYGLGKDILKIRDLIGREYNIPATATEFSSIISQKSARGAGFELLTAKDFVDIVDENGKQYFPGVKSKTIEIMGKRLS</sequence>
<dbReference type="AlphaFoldDB" id="A0AAV2NPZ1"/>
<gene>
    <name evidence="1" type="ORF">LPLAT_LOCUS8204</name>
</gene>
<dbReference type="Proteomes" id="UP001497644">
    <property type="component" value="Chromosome 3"/>
</dbReference>
<dbReference type="Gene3D" id="3.40.630.30">
    <property type="match status" value="1"/>
</dbReference>
<evidence type="ECO:0000313" key="2">
    <source>
        <dbReference type="Proteomes" id="UP001497644"/>
    </source>
</evidence>
<evidence type="ECO:0008006" key="3">
    <source>
        <dbReference type="Google" id="ProtNLM"/>
    </source>
</evidence>
<keyword evidence="2" id="KW-1185">Reference proteome</keyword>